<dbReference type="EMBL" id="JAKNCT010000009">
    <property type="protein sequence ID" value="MCG5031438.1"/>
    <property type="molecule type" value="Genomic_DNA"/>
</dbReference>
<dbReference type="SUPFAM" id="SSF48403">
    <property type="entry name" value="Ankyrin repeat"/>
    <property type="match status" value="1"/>
</dbReference>
<feature type="repeat" description="ANK" evidence="3">
    <location>
        <begin position="174"/>
        <end position="206"/>
    </location>
</feature>
<dbReference type="InterPro" id="IPR002110">
    <property type="entry name" value="Ankyrin_rpt"/>
</dbReference>
<gene>
    <name evidence="5" type="ORF">MAF45_08295</name>
</gene>
<evidence type="ECO:0000256" key="3">
    <source>
        <dbReference type="PROSITE-ProRule" id="PRU00023"/>
    </source>
</evidence>
<protein>
    <submittedName>
        <fullName evidence="5">Ankyrin repeat domain-containing protein</fullName>
    </submittedName>
</protein>
<dbReference type="PROSITE" id="PS50297">
    <property type="entry name" value="ANK_REP_REGION"/>
    <property type="match status" value="1"/>
</dbReference>
<evidence type="ECO:0000256" key="1">
    <source>
        <dbReference type="ARBA" id="ARBA00022737"/>
    </source>
</evidence>
<sequence>MKKFVKTSLFSALAAAAAALAPAAALTALPAAAAQSAQAGAEEAYANFTGAVKNNRADVVKKMLDQGYNPNVKMPNGDPALVYAIRADNDRVIPLLLKAKGIDVDKANASGESALMVAAYKKNRTLVNELLAKGAIVDRSSGWSPLHYAAAAGSPELVDLFLKKGANPNVRTKSGVTPLFMAARIANRACIERLLKAGARKDLCNDRGQSPADMVKANTTTLDTKLIDLLATNKCAK</sequence>
<feature type="chain" id="PRO_5046075434" evidence="4">
    <location>
        <begin position="34"/>
        <end position="237"/>
    </location>
</feature>
<keyword evidence="6" id="KW-1185">Reference proteome</keyword>
<feature type="signal peptide" evidence="4">
    <location>
        <begin position="1"/>
        <end position="33"/>
    </location>
</feature>
<feature type="repeat" description="ANK" evidence="3">
    <location>
        <begin position="110"/>
        <end position="142"/>
    </location>
</feature>
<reference evidence="5 6" key="1">
    <citation type="submission" date="2022-02" db="EMBL/GenBank/DDBJ databases">
        <title>Mesosutterella porci, a novel member of the family Sutterellaceae from pig feces.</title>
        <authorList>
            <person name="Wylensek D."/>
            <person name="Clavel T."/>
        </authorList>
    </citation>
    <scope>NUCLEOTIDE SEQUENCE [LARGE SCALE GENOMIC DNA]</scope>
    <source>
        <strain evidence="6">oilRF-744-wt-GAM-9</strain>
    </source>
</reference>
<keyword evidence="4" id="KW-0732">Signal</keyword>
<dbReference type="Gene3D" id="1.25.40.20">
    <property type="entry name" value="Ankyrin repeat-containing domain"/>
    <property type="match status" value="1"/>
</dbReference>
<name>A0ABS9MS29_9BURK</name>
<dbReference type="PANTHER" id="PTHR24198:SF165">
    <property type="entry name" value="ANKYRIN REPEAT-CONTAINING PROTEIN-RELATED"/>
    <property type="match status" value="1"/>
</dbReference>
<dbReference type="SMART" id="SM00248">
    <property type="entry name" value="ANK"/>
    <property type="match status" value="5"/>
</dbReference>
<dbReference type="Pfam" id="PF13637">
    <property type="entry name" value="Ank_4"/>
    <property type="match status" value="1"/>
</dbReference>
<organism evidence="5 6">
    <name type="scientific">Mesosutterella porci</name>
    <dbReference type="NCBI Taxonomy" id="2915351"/>
    <lineage>
        <taxon>Bacteria</taxon>
        <taxon>Pseudomonadati</taxon>
        <taxon>Pseudomonadota</taxon>
        <taxon>Betaproteobacteria</taxon>
        <taxon>Burkholderiales</taxon>
        <taxon>Sutterellaceae</taxon>
        <taxon>Mesosutterella</taxon>
    </lineage>
</organism>
<evidence type="ECO:0000313" key="6">
    <source>
        <dbReference type="Proteomes" id="UP001297600"/>
    </source>
</evidence>
<feature type="repeat" description="ANK" evidence="3">
    <location>
        <begin position="141"/>
        <end position="173"/>
    </location>
</feature>
<proteinExistence type="predicted"/>
<dbReference type="InterPro" id="IPR036770">
    <property type="entry name" value="Ankyrin_rpt-contain_sf"/>
</dbReference>
<dbReference type="RefSeq" id="WP_237979169.1">
    <property type="nucleotide sequence ID" value="NZ_JAKNCT010000009.1"/>
</dbReference>
<dbReference type="Proteomes" id="UP001297600">
    <property type="component" value="Unassembled WGS sequence"/>
</dbReference>
<evidence type="ECO:0000256" key="4">
    <source>
        <dbReference type="SAM" id="SignalP"/>
    </source>
</evidence>
<keyword evidence="2 3" id="KW-0040">ANK repeat</keyword>
<dbReference type="Pfam" id="PF12796">
    <property type="entry name" value="Ank_2"/>
    <property type="match status" value="1"/>
</dbReference>
<comment type="caution">
    <text evidence="5">The sequence shown here is derived from an EMBL/GenBank/DDBJ whole genome shotgun (WGS) entry which is preliminary data.</text>
</comment>
<accession>A0ABS9MS29</accession>
<keyword evidence="1" id="KW-0677">Repeat</keyword>
<evidence type="ECO:0000256" key="2">
    <source>
        <dbReference type="ARBA" id="ARBA00023043"/>
    </source>
</evidence>
<dbReference type="PROSITE" id="PS50088">
    <property type="entry name" value="ANK_REPEAT"/>
    <property type="match status" value="3"/>
</dbReference>
<dbReference type="PANTHER" id="PTHR24198">
    <property type="entry name" value="ANKYRIN REPEAT AND PROTEIN KINASE DOMAIN-CONTAINING PROTEIN"/>
    <property type="match status" value="1"/>
</dbReference>
<evidence type="ECO:0000313" key="5">
    <source>
        <dbReference type="EMBL" id="MCG5031438.1"/>
    </source>
</evidence>